<proteinExistence type="inferred from homology"/>
<evidence type="ECO:0000256" key="2">
    <source>
        <dbReference type="ARBA" id="ARBA00022448"/>
    </source>
</evidence>
<dbReference type="PANTHER" id="PTHR30561">
    <property type="entry name" value="SMR FAMILY PROTON-DEPENDENT DRUG EFFLUX TRANSPORTER SUGE"/>
    <property type="match status" value="1"/>
</dbReference>
<dbReference type="SUPFAM" id="SSF103481">
    <property type="entry name" value="Multidrug resistance efflux transporter EmrE"/>
    <property type="match status" value="1"/>
</dbReference>
<keyword evidence="5 10" id="KW-1133">Transmembrane helix</keyword>
<name>A0A1N6JVB6_9BACT</name>
<evidence type="ECO:0000256" key="6">
    <source>
        <dbReference type="ARBA" id="ARBA00023136"/>
    </source>
</evidence>
<dbReference type="InterPro" id="IPR045324">
    <property type="entry name" value="Small_multidrug_res"/>
</dbReference>
<evidence type="ECO:0000256" key="10">
    <source>
        <dbReference type="SAM" id="Phobius"/>
    </source>
</evidence>
<dbReference type="InterPro" id="IPR000390">
    <property type="entry name" value="Small_drug/metabolite_transptr"/>
</dbReference>
<feature type="transmembrane region" description="Helical" evidence="10">
    <location>
        <begin position="85"/>
        <end position="104"/>
    </location>
</feature>
<evidence type="ECO:0000256" key="7">
    <source>
        <dbReference type="ARBA" id="ARBA00038151"/>
    </source>
</evidence>
<dbReference type="InterPro" id="IPR037185">
    <property type="entry name" value="EmrE-like"/>
</dbReference>
<reference evidence="11 12" key="1">
    <citation type="submission" date="2016-11" db="EMBL/GenBank/DDBJ databases">
        <authorList>
            <person name="Jaros S."/>
            <person name="Januszkiewicz K."/>
            <person name="Wedrychowicz H."/>
        </authorList>
    </citation>
    <scope>NUCLEOTIDE SEQUENCE [LARGE SCALE GENOMIC DNA]</scope>
    <source>
        <strain evidence="11 12">DSM 24787</strain>
    </source>
</reference>
<dbReference type="GO" id="GO:0005886">
    <property type="term" value="C:plasma membrane"/>
    <property type="evidence" value="ECO:0007669"/>
    <property type="project" value="UniProtKB-SubCell"/>
</dbReference>
<dbReference type="GO" id="GO:1990961">
    <property type="term" value="P:xenobiotic detoxification by transmembrane export across the plasma membrane"/>
    <property type="evidence" value="ECO:0007669"/>
    <property type="project" value="UniProtKB-ARBA"/>
</dbReference>
<dbReference type="OrthoDB" id="21828at2"/>
<feature type="transmembrane region" description="Helical" evidence="10">
    <location>
        <begin position="58"/>
        <end position="79"/>
    </location>
</feature>
<evidence type="ECO:0000256" key="5">
    <source>
        <dbReference type="ARBA" id="ARBA00022989"/>
    </source>
</evidence>
<evidence type="ECO:0000256" key="9">
    <source>
        <dbReference type="RuleBase" id="RU003942"/>
    </source>
</evidence>
<comment type="similarity">
    <text evidence="7">Belongs to the drug/metabolite transporter (DMT) superfamily. Small multidrug resistance (SMR) (TC 2.A.7.1) family. Gdx/SugE subfamily.</text>
</comment>
<feature type="transmembrane region" description="Helical" evidence="10">
    <location>
        <begin position="29"/>
        <end position="46"/>
    </location>
</feature>
<evidence type="ECO:0000256" key="3">
    <source>
        <dbReference type="ARBA" id="ARBA00022475"/>
    </source>
</evidence>
<sequence length="109" mass="11899">MAWLFLILGGLFEIGFTISLKYSENFSKLWPSISFVICISLSFFLLNKAINNGLPIGTAYAVWTGIGAAGTAIAGMLFFKEPAALWRIFFLVMLIGSIIGLKFVSEGSH</sequence>
<dbReference type="Gene3D" id="1.10.3730.20">
    <property type="match status" value="1"/>
</dbReference>
<evidence type="ECO:0000313" key="12">
    <source>
        <dbReference type="Proteomes" id="UP000185003"/>
    </source>
</evidence>
<dbReference type="STRING" id="536979.SAMN04488055_4509"/>
<evidence type="ECO:0000256" key="8">
    <source>
        <dbReference type="ARBA" id="ARBA00039168"/>
    </source>
</evidence>
<dbReference type="Proteomes" id="UP000185003">
    <property type="component" value="Unassembled WGS sequence"/>
</dbReference>
<evidence type="ECO:0000313" key="11">
    <source>
        <dbReference type="EMBL" id="SIO48275.1"/>
    </source>
</evidence>
<keyword evidence="3" id="KW-1003">Cell membrane</keyword>
<evidence type="ECO:0000256" key="1">
    <source>
        <dbReference type="ARBA" id="ARBA00004651"/>
    </source>
</evidence>
<dbReference type="PANTHER" id="PTHR30561:SF0">
    <property type="entry name" value="GUANIDINIUM EXPORTER"/>
    <property type="match status" value="1"/>
</dbReference>
<keyword evidence="2" id="KW-0813">Transport</keyword>
<gene>
    <name evidence="11" type="ORF">SAMN04488055_4509</name>
</gene>
<keyword evidence="6 10" id="KW-0472">Membrane</keyword>
<dbReference type="RefSeq" id="WP_074241838.1">
    <property type="nucleotide sequence ID" value="NZ_FSRA01000002.1"/>
</dbReference>
<keyword evidence="4 9" id="KW-0812">Transmembrane</keyword>
<organism evidence="11 12">
    <name type="scientific">Chitinophaga niabensis</name>
    <dbReference type="NCBI Taxonomy" id="536979"/>
    <lineage>
        <taxon>Bacteria</taxon>
        <taxon>Pseudomonadati</taxon>
        <taxon>Bacteroidota</taxon>
        <taxon>Chitinophagia</taxon>
        <taxon>Chitinophagales</taxon>
        <taxon>Chitinophagaceae</taxon>
        <taxon>Chitinophaga</taxon>
    </lineage>
</organism>
<accession>A0A1N6JVB6</accession>
<dbReference type="AlphaFoldDB" id="A0A1N6JVB6"/>
<protein>
    <recommendedName>
        <fullName evidence="8">Guanidinium exporter</fullName>
    </recommendedName>
</protein>
<dbReference type="GO" id="GO:0022857">
    <property type="term" value="F:transmembrane transporter activity"/>
    <property type="evidence" value="ECO:0007669"/>
    <property type="project" value="InterPro"/>
</dbReference>
<dbReference type="EMBL" id="FSRA01000002">
    <property type="protein sequence ID" value="SIO48275.1"/>
    <property type="molecule type" value="Genomic_DNA"/>
</dbReference>
<keyword evidence="12" id="KW-1185">Reference proteome</keyword>
<dbReference type="FunFam" id="1.10.3730.20:FF:000001">
    <property type="entry name" value="Quaternary ammonium compound resistance transporter SugE"/>
    <property type="match status" value="1"/>
</dbReference>
<evidence type="ECO:0000256" key="4">
    <source>
        <dbReference type="ARBA" id="ARBA00022692"/>
    </source>
</evidence>
<comment type="subcellular location">
    <subcellularLocation>
        <location evidence="1 9">Cell membrane</location>
        <topology evidence="1 9">Multi-pass membrane protein</topology>
    </subcellularLocation>
</comment>
<dbReference type="Pfam" id="PF00893">
    <property type="entry name" value="Multi_Drug_Res"/>
    <property type="match status" value="1"/>
</dbReference>